<dbReference type="RefSeq" id="WP_139201176.1">
    <property type="nucleotide sequence ID" value="NZ_DAINWJ010000055.1"/>
</dbReference>
<dbReference type="EMBL" id="FOIM01000019">
    <property type="protein sequence ID" value="SET91206.1"/>
    <property type="molecule type" value="Genomic_DNA"/>
</dbReference>
<evidence type="ECO:0000313" key="2">
    <source>
        <dbReference type="EMBL" id="SET91206.1"/>
    </source>
</evidence>
<evidence type="ECO:0000313" key="3">
    <source>
        <dbReference type="Proteomes" id="UP000198508"/>
    </source>
</evidence>
<name>A0A1I0I4M8_9FIRM</name>
<accession>A0A1I0I4M8</accession>
<feature type="region of interest" description="Disordered" evidence="1">
    <location>
        <begin position="55"/>
        <end position="88"/>
    </location>
</feature>
<protein>
    <recommendedName>
        <fullName evidence="4">Ethanolamine utilization cobalamin adenosyltransferase</fullName>
    </recommendedName>
</protein>
<keyword evidence="3" id="KW-1185">Reference proteome</keyword>
<dbReference type="AlphaFoldDB" id="A0A1I0I4M8"/>
<reference evidence="3" key="1">
    <citation type="submission" date="2016-10" db="EMBL/GenBank/DDBJ databases">
        <authorList>
            <person name="Varghese N."/>
            <person name="Submissions S."/>
        </authorList>
    </citation>
    <scope>NUCLEOTIDE SEQUENCE [LARGE SCALE GENOMIC DNA]</scope>
    <source>
        <strain evidence="3">NLAE-zl-G277</strain>
    </source>
</reference>
<feature type="compositionally biased region" description="Low complexity" evidence="1">
    <location>
        <begin position="68"/>
        <end position="88"/>
    </location>
</feature>
<dbReference type="STRING" id="460384.SAMN05216313_11924"/>
<sequence>MRFLTEEDLRLLYRNSPFAEYRIEPDTRLTPGGRQFLNDRGVRICGECEVAGRGGMAGKPGVETPGNPSATASTSATAHTSAAPTSPATPHELLALRRAQSIFLNIGAELLEHSVVTAGEVFELERLLAAAAAGDFTKEPEFPACTGINAENAGELLEDCFEITGFHAQLEAGKEIVRLHGLRCELRCLEAELSGGRKRAVRIIINRLSQMICRALGGTTCQRKD</sequence>
<evidence type="ECO:0008006" key="4">
    <source>
        <dbReference type="Google" id="ProtNLM"/>
    </source>
</evidence>
<proteinExistence type="predicted"/>
<gene>
    <name evidence="2" type="ORF">SAMN05216313_11924</name>
</gene>
<evidence type="ECO:0000256" key="1">
    <source>
        <dbReference type="SAM" id="MobiDB-lite"/>
    </source>
</evidence>
<dbReference type="Proteomes" id="UP000198508">
    <property type="component" value="Unassembled WGS sequence"/>
</dbReference>
<organism evidence="2 3">
    <name type="scientific">Enterocloster lavalensis</name>
    <dbReference type="NCBI Taxonomy" id="460384"/>
    <lineage>
        <taxon>Bacteria</taxon>
        <taxon>Bacillati</taxon>
        <taxon>Bacillota</taxon>
        <taxon>Clostridia</taxon>
        <taxon>Lachnospirales</taxon>
        <taxon>Lachnospiraceae</taxon>
        <taxon>Enterocloster</taxon>
    </lineage>
</organism>
<dbReference type="GeneID" id="93279393"/>